<organism evidence="2 3">
    <name type="scientific">Caulochytrium protostelioides</name>
    <dbReference type="NCBI Taxonomy" id="1555241"/>
    <lineage>
        <taxon>Eukaryota</taxon>
        <taxon>Fungi</taxon>
        <taxon>Fungi incertae sedis</taxon>
        <taxon>Chytridiomycota</taxon>
        <taxon>Chytridiomycota incertae sedis</taxon>
        <taxon>Chytridiomycetes</taxon>
        <taxon>Caulochytriales</taxon>
        <taxon>Caulochytriaceae</taxon>
        <taxon>Caulochytrium</taxon>
    </lineage>
</organism>
<sequence>MEAPRDAVDLVGGPAAAIVLARGLRDAEDATVNALVVGDRAGCGVRHAPAEEVVQLVVIVRDGGGMPDPQDRAHQGTPSERPVHFHDGRRPVTKQEGTSILFHEHISGVRAVVIAVPKRLLMATPETATCCGLLCSARDSHLMGGAGWAGACLTGDPVGGNDGCRWLVLFCGPRMAANCRVLPFLGRIFASCTASAALAKRKAPTDTRQ</sequence>
<accession>A0A4P9WVF2</accession>
<protein>
    <submittedName>
        <fullName evidence="2">Uncharacterized protein</fullName>
    </submittedName>
</protein>
<name>A0A4P9WVF2_9FUNG</name>
<gene>
    <name evidence="2" type="ORF">CAUPRSCDRAFT_11822</name>
</gene>
<evidence type="ECO:0000313" key="3">
    <source>
        <dbReference type="Proteomes" id="UP000268535"/>
    </source>
</evidence>
<dbReference type="Proteomes" id="UP000268535">
    <property type="component" value="Unassembled WGS sequence"/>
</dbReference>
<dbReference type="AlphaFoldDB" id="A0A4P9WVF2"/>
<evidence type="ECO:0000256" key="1">
    <source>
        <dbReference type="SAM" id="MobiDB-lite"/>
    </source>
</evidence>
<reference evidence="3" key="1">
    <citation type="journal article" date="2018" name="Nat. Microbiol.">
        <title>Leveraging single-cell genomics to expand the fungal tree of life.</title>
        <authorList>
            <person name="Ahrendt S.R."/>
            <person name="Quandt C.A."/>
            <person name="Ciobanu D."/>
            <person name="Clum A."/>
            <person name="Salamov A."/>
            <person name="Andreopoulos B."/>
            <person name="Cheng J.F."/>
            <person name="Woyke T."/>
            <person name="Pelin A."/>
            <person name="Henrissat B."/>
            <person name="Reynolds N.K."/>
            <person name="Benny G.L."/>
            <person name="Smith M.E."/>
            <person name="James T.Y."/>
            <person name="Grigoriev I.V."/>
        </authorList>
    </citation>
    <scope>NUCLEOTIDE SEQUENCE [LARGE SCALE GENOMIC DNA]</scope>
    <source>
        <strain evidence="3">ATCC 52028</strain>
    </source>
</reference>
<feature type="compositionally biased region" description="Basic and acidic residues" evidence="1">
    <location>
        <begin position="81"/>
        <end position="90"/>
    </location>
</feature>
<dbReference type="EMBL" id="ML009902">
    <property type="protein sequence ID" value="RKO96485.1"/>
    <property type="molecule type" value="Genomic_DNA"/>
</dbReference>
<proteinExistence type="predicted"/>
<feature type="region of interest" description="Disordered" evidence="1">
    <location>
        <begin position="65"/>
        <end position="90"/>
    </location>
</feature>
<evidence type="ECO:0000313" key="2">
    <source>
        <dbReference type="EMBL" id="RKO96485.1"/>
    </source>
</evidence>